<dbReference type="PANTHER" id="PTHR43069">
    <property type="entry name" value="FUMARYLACETOACETASE"/>
    <property type="match status" value="1"/>
</dbReference>
<proteinExistence type="inferred from homology"/>
<dbReference type="Pfam" id="PF09298">
    <property type="entry name" value="FAA_hydrolase_N"/>
    <property type="match status" value="1"/>
</dbReference>
<evidence type="ECO:0000256" key="5">
    <source>
        <dbReference type="ARBA" id="ARBA00022801"/>
    </source>
</evidence>
<feature type="binding site" evidence="11">
    <location>
        <position position="230"/>
    </location>
    <ligand>
        <name>substrate</name>
    </ligand>
</feature>
<dbReference type="Gene3D" id="2.30.30.230">
    <property type="entry name" value="Fumarylacetoacetase, N-terminal domain"/>
    <property type="match status" value="1"/>
</dbReference>
<feature type="binding site" evidence="12">
    <location>
        <position position="223"/>
    </location>
    <ligand>
        <name>Ca(2+)</name>
        <dbReference type="ChEBI" id="CHEBI:29108"/>
    </ligand>
</feature>
<dbReference type="UniPathway" id="UPA00139">
    <property type="reaction ID" value="UER00341"/>
</dbReference>
<comment type="caution">
    <text evidence="16">The sequence shown here is derived from an EMBL/GenBank/DDBJ whole genome shotgun (WGS) entry which is preliminary data.</text>
</comment>
<comment type="cofactor">
    <cofactor evidence="13">
        <name>Mg(2+)</name>
        <dbReference type="ChEBI" id="CHEBI:18420"/>
    </cofactor>
    <cofactor evidence="13">
        <name>Ca(2+)</name>
        <dbReference type="ChEBI" id="CHEBI:29108"/>
    </cofactor>
</comment>
<dbReference type="Proteomes" id="UP000232323">
    <property type="component" value="Unassembled WGS sequence"/>
</dbReference>
<sequence>MTSPQQHSLKETKGSDRNHIGVALGQQVIDVGALQEQRLFTGPILSQKGSCFRKEHLNEFMSLGTSAWAEARATLQRLLSSSEGAVRDNRKLIEAAVVPLASVAMQLPAQIGDYTDFYVSKQHAFNCGALFRGPGHELQPNWVHMPVAYHGRSSSILVSGQNIKRPWGQALTPGSLNPEVVPSKALDFELEMGCFIGSGNGLGESIPVDGADSQIFGMVLLNDWTARDIQKWEYVPLGPFNGKNFATQISPWIVTSEALKPFLCEAPEQQPPVLPYLQESKRSTYDIHVAADIIPAGSDLHYRVARTNFQTMYFTWPQMIAHHTLGGCNLRPGDLLGSGTISGGGPGQRGCLLEATCGGREPLQLTPVVNEEVPQDVDDTRRAQRLMRTYLNDGDMVIMSGWCENSSGEQLSFGTCQGAVLPSHKLL</sequence>
<evidence type="ECO:0000256" key="7">
    <source>
        <dbReference type="ARBA" id="ARBA00022842"/>
    </source>
</evidence>
<feature type="domain" description="Fumarylacetoacetase N-terminal" evidence="15">
    <location>
        <begin position="12"/>
        <end position="108"/>
    </location>
</feature>
<dbReference type="SUPFAM" id="SSF56529">
    <property type="entry name" value="FAH"/>
    <property type="match status" value="1"/>
</dbReference>
<keyword evidence="17" id="KW-1185">Reference proteome</keyword>
<dbReference type="InterPro" id="IPR005959">
    <property type="entry name" value="Fumarylacetoacetase"/>
</dbReference>
<evidence type="ECO:0000256" key="8">
    <source>
        <dbReference type="ARBA" id="ARBA00022878"/>
    </source>
</evidence>
<gene>
    <name evidence="16" type="ORF">CEUSTIGMA_g7620.t1</name>
</gene>
<dbReference type="GO" id="GO:0006572">
    <property type="term" value="P:L-tyrosine catabolic process"/>
    <property type="evidence" value="ECO:0007669"/>
    <property type="project" value="UniProtKB-UniRule"/>
</dbReference>
<comment type="similarity">
    <text evidence="2 13">Belongs to the FAH family.</text>
</comment>
<feature type="binding site" evidence="12">
    <location>
        <position position="191"/>
    </location>
    <ligand>
        <name>Ca(2+)</name>
        <dbReference type="ChEBI" id="CHEBI:29108"/>
    </ligand>
</feature>
<feature type="binding site" evidence="11">
    <location>
        <position position="234"/>
    </location>
    <ligand>
        <name>substrate</name>
    </ligand>
</feature>
<feature type="binding site" evidence="12">
    <location>
        <position position="223"/>
    </location>
    <ligand>
        <name>Mg(2+)</name>
        <dbReference type="ChEBI" id="CHEBI:18420"/>
    </ligand>
</feature>
<evidence type="ECO:0000256" key="11">
    <source>
        <dbReference type="PIRSR" id="PIRSR605959-2"/>
    </source>
</evidence>
<evidence type="ECO:0000256" key="10">
    <source>
        <dbReference type="PIRSR" id="PIRSR605959-1"/>
    </source>
</evidence>
<dbReference type="Gene3D" id="3.90.850.10">
    <property type="entry name" value="Fumarylacetoacetase-like, C-terminal domain"/>
    <property type="match status" value="1"/>
</dbReference>
<evidence type="ECO:0000256" key="13">
    <source>
        <dbReference type="RuleBase" id="RU366008"/>
    </source>
</evidence>
<feature type="binding site" evidence="11">
    <location>
        <position position="118"/>
    </location>
    <ligand>
        <name>substrate</name>
    </ligand>
</feature>
<keyword evidence="6 12" id="KW-0106">Calcium</keyword>
<dbReference type="GO" id="GO:0004334">
    <property type="term" value="F:fumarylacetoacetase activity"/>
    <property type="evidence" value="ECO:0007669"/>
    <property type="project" value="UniProtKB-UniRule"/>
</dbReference>
<dbReference type="Pfam" id="PF01557">
    <property type="entry name" value="FAA_hydrolase"/>
    <property type="match status" value="1"/>
</dbReference>
<dbReference type="NCBIfam" id="TIGR01266">
    <property type="entry name" value="fum_ac_acetase"/>
    <property type="match status" value="1"/>
</dbReference>
<feature type="domain" description="Fumarylacetoacetase-like C-terminal" evidence="14">
    <location>
        <begin position="116"/>
        <end position="397"/>
    </location>
</feature>
<evidence type="ECO:0000256" key="3">
    <source>
        <dbReference type="ARBA" id="ARBA00012094"/>
    </source>
</evidence>
<evidence type="ECO:0000256" key="2">
    <source>
        <dbReference type="ARBA" id="ARBA00010211"/>
    </source>
</evidence>
<comment type="catalytic activity">
    <reaction evidence="13">
        <text>4-fumarylacetoacetate + H2O = acetoacetate + fumarate + H(+)</text>
        <dbReference type="Rhea" id="RHEA:10244"/>
        <dbReference type="ChEBI" id="CHEBI:13705"/>
        <dbReference type="ChEBI" id="CHEBI:15377"/>
        <dbReference type="ChEBI" id="CHEBI:15378"/>
        <dbReference type="ChEBI" id="CHEBI:18034"/>
        <dbReference type="ChEBI" id="CHEBI:29806"/>
        <dbReference type="EC" id="3.7.1.2"/>
    </reaction>
</comment>
<dbReference type="OrthoDB" id="9971669at2759"/>
<evidence type="ECO:0000313" key="16">
    <source>
        <dbReference type="EMBL" id="GAX80182.1"/>
    </source>
</evidence>
<keyword evidence="7 12" id="KW-0460">Magnesium</keyword>
<evidence type="ECO:0000256" key="12">
    <source>
        <dbReference type="PIRSR" id="PIRSR605959-3"/>
    </source>
</evidence>
<dbReference type="InterPro" id="IPR015377">
    <property type="entry name" value="Fumarylacetoacetase_N"/>
</dbReference>
<dbReference type="AlphaFoldDB" id="A0A250XBC6"/>
<dbReference type="GO" id="GO:1902000">
    <property type="term" value="P:homogentisate catabolic process"/>
    <property type="evidence" value="ECO:0007669"/>
    <property type="project" value="TreeGrafter"/>
</dbReference>
<dbReference type="InterPro" id="IPR036663">
    <property type="entry name" value="Fumarylacetoacetase_C_sf"/>
</dbReference>
<feature type="binding site" evidence="11">
    <location>
        <position position="340"/>
    </location>
    <ligand>
        <name>substrate</name>
    </ligand>
</feature>
<evidence type="ECO:0000259" key="15">
    <source>
        <dbReference type="Pfam" id="PF09298"/>
    </source>
</evidence>
<feature type="binding site" evidence="11">
    <location>
        <position position="132"/>
    </location>
    <ligand>
        <name>substrate</name>
    </ligand>
</feature>
<keyword evidence="9 13" id="KW-0585">Phenylalanine catabolism</keyword>
<dbReference type="PANTHER" id="PTHR43069:SF2">
    <property type="entry name" value="FUMARYLACETOACETASE"/>
    <property type="match status" value="1"/>
</dbReference>
<protein>
    <recommendedName>
        <fullName evidence="3 13">Fumarylacetoacetase</fullName>
        <ecNumber evidence="3 13">3.7.1.2</ecNumber>
    </recommendedName>
    <alternativeName>
        <fullName evidence="13">Fumarylacetoacetate hydrolase</fullName>
    </alternativeName>
</protein>
<comment type="pathway">
    <text evidence="1 13">Amino-acid degradation; L-phenylalanine degradation; acetoacetate and fumarate from L-phenylalanine: step 6/6.</text>
</comment>
<dbReference type="EMBL" id="BEGY01000049">
    <property type="protein sequence ID" value="GAX80182.1"/>
    <property type="molecule type" value="Genomic_DNA"/>
</dbReference>
<name>A0A250XBC6_9CHLO</name>
<evidence type="ECO:0000256" key="4">
    <source>
        <dbReference type="ARBA" id="ARBA00022723"/>
    </source>
</evidence>
<feature type="binding site" evidence="12">
    <location>
        <position position="116"/>
    </location>
    <ligand>
        <name>Ca(2+)</name>
        <dbReference type="ChEBI" id="CHEBI:29108"/>
    </ligand>
</feature>
<keyword evidence="5 13" id="KW-0378">Hydrolase</keyword>
<evidence type="ECO:0000313" key="17">
    <source>
        <dbReference type="Proteomes" id="UP000232323"/>
    </source>
</evidence>
<feature type="binding site" evidence="12">
    <location>
        <position position="243"/>
    </location>
    <ligand>
        <name>Mg(2+)</name>
        <dbReference type="ChEBI" id="CHEBI:18420"/>
    </ligand>
</feature>
<dbReference type="GO" id="GO:0006559">
    <property type="term" value="P:L-phenylalanine catabolic process"/>
    <property type="evidence" value="ECO:0007669"/>
    <property type="project" value="UniProtKB-UniRule"/>
</dbReference>
<feature type="binding site" evidence="12">
    <location>
        <position position="247"/>
    </location>
    <ligand>
        <name>Mg(2+)</name>
        <dbReference type="ChEBI" id="CHEBI:18420"/>
    </ligand>
</feature>
<evidence type="ECO:0000256" key="1">
    <source>
        <dbReference type="ARBA" id="ARBA00004782"/>
    </source>
</evidence>
<evidence type="ECO:0000259" key="14">
    <source>
        <dbReference type="Pfam" id="PF01557"/>
    </source>
</evidence>
<dbReference type="STRING" id="1157962.A0A250XBC6"/>
<feature type="active site" description="Proton acceptor" evidence="10">
    <location>
        <position position="123"/>
    </location>
</feature>
<dbReference type="SUPFAM" id="SSF63433">
    <property type="entry name" value="Fumarylacetoacetate hydrolase, FAH, N-terminal domain"/>
    <property type="match status" value="1"/>
</dbReference>
<evidence type="ECO:0000256" key="6">
    <source>
        <dbReference type="ARBA" id="ARBA00022837"/>
    </source>
</evidence>
<reference evidence="16 17" key="1">
    <citation type="submission" date="2017-08" db="EMBL/GenBank/DDBJ databases">
        <title>Acidophilic green algal genome provides insights into adaptation to an acidic environment.</title>
        <authorList>
            <person name="Hirooka S."/>
            <person name="Hirose Y."/>
            <person name="Kanesaki Y."/>
            <person name="Higuchi S."/>
            <person name="Fujiwara T."/>
            <person name="Onuma R."/>
            <person name="Era A."/>
            <person name="Ohbayashi R."/>
            <person name="Uzuka A."/>
            <person name="Nozaki H."/>
            <person name="Yoshikawa H."/>
            <person name="Miyagishima S.Y."/>
        </authorList>
    </citation>
    <scope>NUCLEOTIDE SEQUENCE [LARGE SCALE GENOMIC DNA]</scope>
    <source>
        <strain evidence="16 17">NIES-2499</strain>
    </source>
</reference>
<accession>A0A250XBC6</accession>
<dbReference type="EC" id="3.7.1.2" evidence="3 13"/>
<keyword evidence="8 13" id="KW-0828">Tyrosine catabolism</keyword>
<evidence type="ECO:0000256" key="9">
    <source>
        <dbReference type="ARBA" id="ARBA00023232"/>
    </source>
</evidence>
<dbReference type="InterPro" id="IPR011234">
    <property type="entry name" value="Fumarylacetoacetase-like_C"/>
</dbReference>
<dbReference type="InterPro" id="IPR036462">
    <property type="entry name" value="Fumarylacetoacetase_N_sf"/>
</dbReference>
<keyword evidence="4 12" id="KW-0479">Metal-binding</keyword>
<feature type="binding site" evidence="12">
    <location>
        <position position="189"/>
    </location>
    <ligand>
        <name>Ca(2+)</name>
        <dbReference type="ChEBI" id="CHEBI:29108"/>
    </ligand>
</feature>
<dbReference type="GO" id="GO:0046872">
    <property type="term" value="F:metal ion binding"/>
    <property type="evidence" value="ECO:0007669"/>
    <property type="project" value="UniProtKB-UniRule"/>
</dbReference>
<organism evidence="16 17">
    <name type="scientific">Chlamydomonas eustigma</name>
    <dbReference type="NCBI Taxonomy" id="1157962"/>
    <lineage>
        <taxon>Eukaryota</taxon>
        <taxon>Viridiplantae</taxon>
        <taxon>Chlorophyta</taxon>
        <taxon>core chlorophytes</taxon>
        <taxon>Chlorophyceae</taxon>
        <taxon>CS clade</taxon>
        <taxon>Chlamydomonadales</taxon>
        <taxon>Chlamydomonadaceae</taxon>
        <taxon>Chlamydomonas</taxon>
    </lineage>
</organism>